<comment type="caution">
    <text evidence="5">The sequence shown here is derived from an EMBL/GenBank/DDBJ whole genome shotgun (WGS) entry which is preliminary data.</text>
</comment>
<dbReference type="GO" id="GO:0043461">
    <property type="term" value="P:proton-transporting ATP synthase complex assembly"/>
    <property type="evidence" value="ECO:0007669"/>
    <property type="project" value="InterPro"/>
</dbReference>
<dbReference type="InterPro" id="IPR042272">
    <property type="entry name" value="ATP12_ATP_synth-F1-assembly_N"/>
</dbReference>
<evidence type="ECO:0000256" key="1">
    <source>
        <dbReference type="ARBA" id="ARBA00008231"/>
    </source>
</evidence>
<feature type="region of interest" description="Disordered" evidence="4">
    <location>
        <begin position="1"/>
        <end position="31"/>
    </location>
</feature>
<evidence type="ECO:0000256" key="4">
    <source>
        <dbReference type="SAM" id="MobiDB-lite"/>
    </source>
</evidence>
<evidence type="ECO:0000256" key="2">
    <source>
        <dbReference type="ARBA" id="ARBA00022946"/>
    </source>
</evidence>
<dbReference type="PANTHER" id="PTHR21013">
    <property type="entry name" value="ATP SYNTHASE MITOCHONDRIAL F1 COMPLEX ASSEMBLY FACTOR 2/ATP12 PROTEIN, MITOCHONDRIAL PRECURSOR"/>
    <property type="match status" value="1"/>
</dbReference>
<keyword evidence="2" id="KW-0809">Transit peptide</keyword>
<sequence length="263" mass="28880">MTSGNDFGAHSVFGAHEETDPVRRAQTMMRPELPKRFYDRAEASTADAGFSITLDGRPVRTPGGKLLTVADSRIAAAVAGEWDAQEDRIDPDRMPLTRLLNSALDGVDPAREAVADDIAGYAETDLLCYRASGPDGLVERQKEIWDPILGWAERELGARFILAEGVMPVAQAPEAIGAVKALLPRDEALPLTALHSMTTLTGSVLIALAVYRDRLSVDDAWTAAHVDEDWNIQLWGADAEAMRRRERREREMRAAAFVATTRR</sequence>
<proteinExistence type="inferred from homology"/>
<evidence type="ECO:0000313" key="6">
    <source>
        <dbReference type="Proteomes" id="UP001229244"/>
    </source>
</evidence>
<protein>
    <submittedName>
        <fullName evidence="5">Chaperone required for assembly of F1-ATPase</fullName>
    </submittedName>
</protein>
<comment type="similarity">
    <text evidence="1">Belongs to the ATP12 family.</text>
</comment>
<dbReference type="InterPro" id="IPR023335">
    <property type="entry name" value="ATP12_ortho_dom_sf"/>
</dbReference>
<keyword evidence="6" id="KW-1185">Reference proteome</keyword>
<dbReference type="Proteomes" id="UP001229244">
    <property type="component" value="Unassembled WGS sequence"/>
</dbReference>
<reference evidence="5" key="1">
    <citation type="submission" date="2023-07" db="EMBL/GenBank/DDBJ databases">
        <title>Genomic Encyclopedia of Type Strains, Phase IV (KMG-IV): sequencing the most valuable type-strain genomes for metagenomic binning, comparative biology and taxonomic classification.</title>
        <authorList>
            <person name="Goeker M."/>
        </authorList>
    </citation>
    <scope>NUCLEOTIDE SEQUENCE</scope>
    <source>
        <strain evidence="5">DSM 21202</strain>
    </source>
</reference>
<dbReference type="SUPFAM" id="SSF160909">
    <property type="entry name" value="ATP12-like"/>
    <property type="match status" value="1"/>
</dbReference>
<dbReference type="RefSeq" id="WP_306885927.1">
    <property type="nucleotide sequence ID" value="NZ_JAUSUL010000002.1"/>
</dbReference>
<evidence type="ECO:0000313" key="5">
    <source>
        <dbReference type="EMBL" id="MDQ0316100.1"/>
    </source>
</evidence>
<dbReference type="Gene3D" id="3.30.2180.10">
    <property type="entry name" value="ATP12-like"/>
    <property type="match status" value="1"/>
</dbReference>
<dbReference type="Gene3D" id="1.10.3580.10">
    <property type="entry name" value="ATP12 ATPase"/>
    <property type="match status" value="1"/>
</dbReference>
<accession>A0AAE3VQ51</accession>
<organism evidence="5 6">
    <name type="scientific">Amorphus orientalis</name>
    <dbReference type="NCBI Taxonomy" id="649198"/>
    <lineage>
        <taxon>Bacteria</taxon>
        <taxon>Pseudomonadati</taxon>
        <taxon>Pseudomonadota</taxon>
        <taxon>Alphaproteobacteria</taxon>
        <taxon>Hyphomicrobiales</taxon>
        <taxon>Amorphaceae</taxon>
        <taxon>Amorphus</taxon>
    </lineage>
</organism>
<dbReference type="EMBL" id="JAUSUL010000002">
    <property type="protein sequence ID" value="MDQ0316100.1"/>
    <property type="molecule type" value="Genomic_DNA"/>
</dbReference>
<keyword evidence="3" id="KW-0143">Chaperone</keyword>
<dbReference type="PANTHER" id="PTHR21013:SF10">
    <property type="entry name" value="ATP SYNTHASE MITOCHONDRIAL F1 COMPLEX ASSEMBLY FACTOR 2"/>
    <property type="match status" value="1"/>
</dbReference>
<dbReference type="InterPro" id="IPR011419">
    <property type="entry name" value="ATP12_ATP_synth-F1-assembly"/>
</dbReference>
<dbReference type="AlphaFoldDB" id="A0AAE3VQ51"/>
<evidence type="ECO:0000256" key="3">
    <source>
        <dbReference type="ARBA" id="ARBA00023186"/>
    </source>
</evidence>
<dbReference type="Pfam" id="PF07542">
    <property type="entry name" value="ATP12"/>
    <property type="match status" value="1"/>
</dbReference>
<name>A0AAE3VQ51_9HYPH</name>
<gene>
    <name evidence="5" type="ORF">J2S73_002557</name>
</gene>